<keyword evidence="3" id="KW-1185">Reference proteome</keyword>
<feature type="coiled-coil region" evidence="1">
    <location>
        <begin position="174"/>
        <end position="250"/>
    </location>
</feature>
<accession>A0A7L1ZIU3</accession>
<reference evidence="2 3" key="1">
    <citation type="submission" date="2019-09" db="EMBL/GenBank/DDBJ databases">
        <title>Bird 10,000 Genomes (B10K) Project - Family phase.</title>
        <authorList>
            <person name="Zhang G."/>
        </authorList>
    </citation>
    <scope>NUCLEOTIDE SEQUENCE [LARGE SCALE GENOMIC DNA]</scope>
    <source>
        <strain evidence="2">B10K-DU-002-43</strain>
        <tissue evidence="2">Muscle</tissue>
    </source>
</reference>
<feature type="non-terminal residue" evidence="2">
    <location>
        <position position="1"/>
    </location>
</feature>
<sequence>ASSQICGAPGDRSCKDASCGGALCRDSVGTRHCGGTGCAGALPVSAQALSSAHNASQQLEVALEQLGVVAQKVGVVAPWHFLESPCVAFACSVCALSMPLCMTPFYVLFFPSLSMPPSMSAQYVSHMPFRDALCATCVCVPPWATAIPSVPLHPHFHAPLQAYICCLCCCRERAEGIRNELAGTQQALEVARTQAMTAGSTLQRARDAIHVAENRAREAERRLQVLDRKESQAQRRLRELAQRITALQERGRDAHHMAQQAKDTAQQATTTSGMLSQDLVQVTQRYVVLKNQVGMLDRVSGGALQRVSQLLAEAQDLLDKASNSKRKLEDLEQRFGANERTMAAKVTRLQALEQRVTGLLQEIRERANAYATC</sequence>
<dbReference type="EMBL" id="VXBY01000310">
    <property type="protein sequence ID" value="NXP33019.1"/>
    <property type="molecule type" value="Genomic_DNA"/>
</dbReference>
<organism evidence="2 3">
    <name type="scientific">Leiothrix lutea</name>
    <name type="common">Red-billed leiothrix</name>
    <name type="synonym">Sylvia lutea</name>
    <dbReference type="NCBI Taxonomy" id="36275"/>
    <lineage>
        <taxon>Eukaryota</taxon>
        <taxon>Metazoa</taxon>
        <taxon>Chordata</taxon>
        <taxon>Craniata</taxon>
        <taxon>Vertebrata</taxon>
        <taxon>Euteleostomi</taxon>
        <taxon>Archelosauria</taxon>
        <taxon>Archosauria</taxon>
        <taxon>Dinosauria</taxon>
        <taxon>Saurischia</taxon>
        <taxon>Theropoda</taxon>
        <taxon>Coelurosauria</taxon>
        <taxon>Aves</taxon>
        <taxon>Neognathae</taxon>
        <taxon>Neoaves</taxon>
        <taxon>Telluraves</taxon>
        <taxon>Australaves</taxon>
        <taxon>Passeriformes</taxon>
        <taxon>Sylvioidea</taxon>
        <taxon>Leiothrichidae</taxon>
        <taxon>Leiothrix</taxon>
    </lineage>
</organism>
<name>A0A7L1ZIU3_LEILU</name>
<evidence type="ECO:0000256" key="1">
    <source>
        <dbReference type="SAM" id="Coils"/>
    </source>
</evidence>
<dbReference type="Proteomes" id="UP000524007">
    <property type="component" value="Unassembled WGS sequence"/>
</dbReference>
<protein>
    <submittedName>
        <fullName evidence="2">LAMB2 protein</fullName>
    </submittedName>
</protein>
<proteinExistence type="predicted"/>
<evidence type="ECO:0000313" key="3">
    <source>
        <dbReference type="Proteomes" id="UP000524007"/>
    </source>
</evidence>
<dbReference type="CDD" id="cd22295">
    <property type="entry name" value="cc_LAMB_C"/>
    <property type="match status" value="1"/>
</dbReference>
<feature type="non-terminal residue" evidence="2">
    <location>
        <position position="373"/>
    </location>
</feature>
<dbReference type="PANTHER" id="PTHR43941">
    <property type="entry name" value="STRUCTURAL MAINTENANCE OF CHROMOSOMES PROTEIN 2"/>
    <property type="match status" value="1"/>
</dbReference>
<keyword evidence="1" id="KW-0175">Coiled coil</keyword>
<comment type="caution">
    <text evidence="2">The sequence shown here is derived from an EMBL/GenBank/DDBJ whole genome shotgun (WGS) entry which is preliminary data.</text>
</comment>
<gene>
    <name evidence="2" type="primary">Lamb2_1</name>
    <name evidence="2" type="ORF">LEILUT_R14803</name>
</gene>
<dbReference type="PANTHER" id="PTHR43941:SF1">
    <property type="entry name" value="STRUCTURAL MAINTENANCE OF CHROMOSOMES PROTEIN 2"/>
    <property type="match status" value="1"/>
</dbReference>
<dbReference type="AlphaFoldDB" id="A0A7L1ZIU3"/>
<feature type="coiled-coil region" evidence="1">
    <location>
        <begin position="304"/>
        <end position="369"/>
    </location>
</feature>
<dbReference type="SUPFAM" id="SSF57997">
    <property type="entry name" value="Tropomyosin"/>
    <property type="match status" value="1"/>
</dbReference>
<evidence type="ECO:0000313" key="2">
    <source>
        <dbReference type="EMBL" id="NXP33019.1"/>
    </source>
</evidence>